<evidence type="ECO:0000313" key="11">
    <source>
        <dbReference type="Proteomes" id="UP001108089"/>
    </source>
</evidence>
<feature type="transmembrane region" description="Helical" evidence="7">
    <location>
        <begin position="199"/>
        <end position="220"/>
    </location>
</feature>
<evidence type="ECO:0000256" key="3">
    <source>
        <dbReference type="ARBA" id="ARBA00022692"/>
    </source>
</evidence>
<evidence type="ECO:0000259" key="9">
    <source>
        <dbReference type="PROSITE" id="PS50850"/>
    </source>
</evidence>
<evidence type="ECO:0000256" key="2">
    <source>
        <dbReference type="ARBA" id="ARBA00022448"/>
    </source>
</evidence>
<feature type="transmembrane region" description="Helical" evidence="7">
    <location>
        <begin position="302"/>
        <end position="328"/>
    </location>
</feature>
<evidence type="ECO:0000313" key="10">
    <source>
        <dbReference type="EMBL" id="MCF3939644.1"/>
    </source>
</evidence>
<feature type="transmembrane region" description="Helical" evidence="7">
    <location>
        <begin position="136"/>
        <end position="161"/>
    </location>
</feature>
<proteinExistence type="predicted"/>
<evidence type="ECO:0000256" key="5">
    <source>
        <dbReference type="ARBA" id="ARBA00023136"/>
    </source>
</evidence>
<accession>A0ABS9DMZ4</accession>
<feature type="chain" id="PRO_5046938801" evidence="8">
    <location>
        <begin position="30"/>
        <end position="482"/>
    </location>
</feature>
<dbReference type="InterPro" id="IPR020846">
    <property type="entry name" value="MFS_dom"/>
</dbReference>
<feature type="domain" description="Major facilitator superfamily (MFS) profile" evidence="9">
    <location>
        <begin position="13"/>
        <end position="464"/>
    </location>
</feature>
<dbReference type="PANTHER" id="PTHR42718">
    <property type="entry name" value="MAJOR FACILITATOR SUPERFAMILY MULTIDRUG TRANSPORTER MFSC"/>
    <property type="match status" value="1"/>
</dbReference>
<protein>
    <submittedName>
        <fullName evidence="10">MFS transporter</fullName>
    </submittedName>
</protein>
<dbReference type="PANTHER" id="PTHR42718:SF9">
    <property type="entry name" value="MAJOR FACILITATOR SUPERFAMILY MULTIDRUG TRANSPORTER MFSC"/>
    <property type="match status" value="1"/>
</dbReference>
<evidence type="ECO:0000256" key="6">
    <source>
        <dbReference type="SAM" id="MobiDB-lite"/>
    </source>
</evidence>
<feature type="transmembrane region" description="Helical" evidence="7">
    <location>
        <begin position="404"/>
        <end position="423"/>
    </location>
</feature>
<feature type="transmembrane region" description="Helical" evidence="7">
    <location>
        <begin position="48"/>
        <end position="67"/>
    </location>
</feature>
<dbReference type="SUPFAM" id="SSF103473">
    <property type="entry name" value="MFS general substrate transporter"/>
    <property type="match status" value="1"/>
</dbReference>
<comment type="caution">
    <text evidence="10">The sequence shown here is derived from an EMBL/GenBank/DDBJ whole genome shotgun (WGS) entry which is preliminary data.</text>
</comment>
<feature type="transmembrane region" description="Helical" evidence="7">
    <location>
        <begin position="435"/>
        <end position="457"/>
    </location>
</feature>
<evidence type="ECO:0000256" key="1">
    <source>
        <dbReference type="ARBA" id="ARBA00004651"/>
    </source>
</evidence>
<feature type="transmembrane region" description="Helical" evidence="7">
    <location>
        <begin position="79"/>
        <end position="98"/>
    </location>
</feature>
<feature type="compositionally biased region" description="Low complexity" evidence="6">
    <location>
        <begin position="471"/>
        <end position="482"/>
    </location>
</feature>
<keyword evidence="3 7" id="KW-0812">Transmembrane</keyword>
<name>A0ABS9DMZ4_9ACTN</name>
<evidence type="ECO:0000256" key="4">
    <source>
        <dbReference type="ARBA" id="ARBA00022989"/>
    </source>
</evidence>
<feature type="transmembrane region" description="Helical" evidence="7">
    <location>
        <begin position="340"/>
        <end position="357"/>
    </location>
</feature>
<feature type="transmembrane region" description="Helical" evidence="7">
    <location>
        <begin position="363"/>
        <end position="383"/>
    </location>
</feature>
<dbReference type="Gene3D" id="1.20.1250.20">
    <property type="entry name" value="MFS general substrate transporter like domains"/>
    <property type="match status" value="2"/>
</dbReference>
<feature type="transmembrane region" description="Helical" evidence="7">
    <location>
        <begin position="226"/>
        <end position="246"/>
    </location>
</feature>
<dbReference type="RefSeq" id="WP_235724371.1">
    <property type="nucleotide sequence ID" value="NZ_JAKGCU010000013.1"/>
</dbReference>
<comment type="subcellular location">
    <subcellularLocation>
        <location evidence="1">Cell membrane</location>
        <topology evidence="1">Multi-pass membrane protein</topology>
    </subcellularLocation>
</comment>
<dbReference type="Proteomes" id="UP001108089">
    <property type="component" value="Unassembled WGS sequence"/>
</dbReference>
<keyword evidence="8" id="KW-0732">Signal</keyword>
<dbReference type="EMBL" id="JAKGCU010000013">
    <property type="protein sequence ID" value="MCF3939644.1"/>
    <property type="molecule type" value="Genomic_DNA"/>
</dbReference>
<keyword evidence="2" id="KW-0813">Transport</keyword>
<feature type="transmembrane region" description="Helical" evidence="7">
    <location>
        <begin position="104"/>
        <end position="124"/>
    </location>
</feature>
<feature type="transmembrane region" description="Helical" evidence="7">
    <location>
        <begin position="267"/>
        <end position="290"/>
    </location>
</feature>
<sequence length="482" mass="48580">MTGASIVRSSRRAVAALCCAVMTLSVLQAAVVPVIPTMTDQLSVGPTAIGWVLTANLLSAAVCTPVLGRIADRRGGRPVLIGTLVVVVVGSVLCVVAPSLPILIVGRVLQGSAFAIFPIGVAVLRMIMDERRLTQAIGLMSGIMAGGAGLGMVAAGVLVAGDGSYRRVFWMLLALAIISLVLVGAAVPRTPAPESTGRGFDVVGAILLAIGLCALLIALAEGPRRGPILMVPLALGGLGCLVLWYVHERRTPDPLVPPGSLSGRGVTPAHIAAVLVGAAMYVQFLGIAQFVQADPEVTGYGFGFSVFGASVAFLLPGSIAGVIAAALSGRLIHRFRASRVLAAVCGCGVVAFAMLAVARDQPWQLIVAAVVVNIFVSGAYATLPSLLTDAVPAAETATVNGVNAIARIIGSSIASATVASLFATMTGVGHELASAAAYTVVFVIGGLAAGAAGVIGLSSRPRPRGSDTRDAPVAAVAARPTS</sequence>
<dbReference type="PROSITE" id="PS50850">
    <property type="entry name" value="MFS"/>
    <property type="match status" value="1"/>
</dbReference>
<evidence type="ECO:0000256" key="8">
    <source>
        <dbReference type="SAM" id="SignalP"/>
    </source>
</evidence>
<keyword evidence="5 7" id="KW-0472">Membrane</keyword>
<reference evidence="10" key="1">
    <citation type="submission" date="2022-01" db="EMBL/GenBank/DDBJ databases">
        <title>Gordonia xiamenensis sp. nov., isolated from surface seawater in Xiamen.</title>
        <authorList>
            <person name="He Y.F."/>
        </authorList>
    </citation>
    <scope>NUCLEOTIDE SEQUENCE</scope>
    <source>
        <strain evidence="10">GW1C4-4</strain>
    </source>
</reference>
<feature type="region of interest" description="Disordered" evidence="6">
    <location>
        <begin position="459"/>
        <end position="482"/>
    </location>
</feature>
<keyword evidence="11" id="KW-1185">Reference proteome</keyword>
<organism evidence="10 11">
    <name type="scientific">Gordonia tangerina</name>
    <dbReference type="NCBI Taxonomy" id="2911060"/>
    <lineage>
        <taxon>Bacteria</taxon>
        <taxon>Bacillati</taxon>
        <taxon>Actinomycetota</taxon>
        <taxon>Actinomycetes</taxon>
        <taxon>Mycobacteriales</taxon>
        <taxon>Gordoniaceae</taxon>
        <taxon>Gordonia</taxon>
    </lineage>
</organism>
<feature type="transmembrane region" description="Helical" evidence="7">
    <location>
        <begin position="167"/>
        <end position="187"/>
    </location>
</feature>
<dbReference type="Pfam" id="PF07690">
    <property type="entry name" value="MFS_1"/>
    <property type="match status" value="1"/>
</dbReference>
<feature type="signal peptide" evidence="8">
    <location>
        <begin position="1"/>
        <end position="29"/>
    </location>
</feature>
<dbReference type="InterPro" id="IPR011701">
    <property type="entry name" value="MFS"/>
</dbReference>
<keyword evidence="4 7" id="KW-1133">Transmembrane helix</keyword>
<evidence type="ECO:0000256" key="7">
    <source>
        <dbReference type="SAM" id="Phobius"/>
    </source>
</evidence>
<gene>
    <name evidence="10" type="ORF">L1892_14795</name>
</gene>
<dbReference type="InterPro" id="IPR036259">
    <property type="entry name" value="MFS_trans_sf"/>
</dbReference>